<dbReference type="Proteomes" id="UP001162972">
    <property type="component" value="Chromosome 3"/>
</dbReference>
<gene>
    <name evidence="1" type="ORF">OIU84_004467</name>
</gene>
<reference evidence="1 2" key="1">
    <citation type="journal article" date="2023" name="Int. J. Mol. Sci.">
        <title>De Novo Assembly and Annotation of 11 Diverse Shrub Willow (Salix) Genomes Reveals Novel Gene Organization in Sex-Linked Regions.</title>
        <authorList>
            <person name="Hyden B."/>
            <person name="Feng K."/>
            <person name="Yates T.B."/>
            <person name="Jawdy S."/>
            <person name="Cereghino C."/>
            <person name="Smart L.B."/>
            <person name="Muchero W."/>
        </authorList>
    </citation>
    <scope>NUCLEOTIDE SEQUENCE [LARGE SCALE GENOMIC DNA]</scope>
    <source>
        <tissue evidence="1">Shoot tip</tissue>
    </source>
</reference>
<evidence type="ECO:0000313" key="1">
    <source>
        <dbReference type="EMBL" id="KAJ6415671.1"/>
    </source>
</evidence>
<dbReference type="AlphaFoldDB" id="A0AAD6K268"/>
<organism evidence="1 2">
    <name type="scientific">Salix udensis</name>
    <dbReference type="NCBI Taxonomy" id="889485"/>
    <lineage>
        <taxon>Eukaryota</taxon>
        <taxon>Viridiplantae</taxon>
        <taxon>Streptophyta</taxon>
        <taxon>Embryophyta</taxon>
        <taxon>Tracheophyta</taxon>
        <taxon>Spermatophyta</taxon>
        <taxon>Magnoliopsida</taxon>
        <taxon>eudicotyledons</taxon>
        <taxon>Gunneridae</taxon>
        <taxon>Pentapetalae</taxon>
        <taxon>rosids</taxon>
        <taxon>fabids</taxon>
        <taxon>Malpighiales</taxon>
        <taxon>Salicaceae</taxon>
        <taxon>Saliceae</taxon>
        <taxon>Salix</taxon>
    </lineage>
</organism>
<proteinExistence type="predicted"/>
<name>A0AAD6K268_9ROSI</name>
<dbReference type="EMBL" id="JAPFFJ010000012">
    <property type="protein sequence ID" value="KAJ6415671.1"/>
    <property type="molecule type" value="Genomic_DNA"/>
</dbReference>
<accession>A0AAD6K268</accession>
<evidence type="ECO:0000313" key="2">
    <source>
        <dbReference type="Proteomes" id="UP001162972"/>
    </source>
</evidence>
<keyword evidence="2" id="KW-1185">Reference proteome</keyword>
<protein>
    <submittedName>
        <fullName evidence="1">Uncharacterized protein</fullName>
    </submittedName>
</protein>
<comment type="caution">
    <text evidence="1">The sequence shown here is derived from an EMBL/GenBank/DDBJ whole genome shotgun (WGS) entry which is preliminary data.</text>
</comment>
<sequence>MEERSITLHSGGRAQTRRCQEITLDDLGVKELAFRHGNKPAHVSCWIGSAVDGLVMAIPSSNEKNTSDFNVMVTIPEGN</sequence>